<dbReference type="Proteomes" id="UP000517759">
    <property type="component" value="Unassembled WGS sequence"/>
</dbReference>
<reference evidence="1 2" key="1">
    <citation type="submission" date="2020-08" db="EMBL/GenBank/DDBJ databases">
        <title>Genomic Encyclopedia of Type Strains, Phase IV (KMG-IV): sequencing the most valuable type-strain genomes for metagenomic binning, comparative biology and taxonomic classification.</title>
        <authorList>
            <person name="Goeker M."/>
        </authorList>
    </citation>
    <scope>NUCLEOTIDE SEQUENCE [LARGE SCALE GENOMIC DNA]</scope>
    <source>
        <strain evidence="1 2">DSM 24105</strain>
    </source>
</reference>
<dbReference type="EMBL" id="JACIDN010000006">
    <property type="protein sequence ID" value="MBB3903960.1"/>
    <property type="molecule type" value="Genomic_DNA"/>
</dbReference>
<protein>
    <submittedName>
        <fullName evidence="1">Uncharacterized protein</fullName>
    </submittedName>
</protein>
<comment type="caution">
    <text evidence="1">The sequence shown here is derived from an EMBL/GenBank/DDBJ whole genome shotgun (WGS) entry which is preliminary data.</text>
</comment>
<organism evidence="1 2">
    <name type="scientific">Methylobacterium brachythecii</name>
    <dbReference type="NCBI Taxonomy" id="1176177"/>
    <lineage>
        <taxon>Bacteria</taxon>
        <taxon>Pseudomonadati</taxon>
        <taxon>Pseudomonadota</taxon>
        <taxon>Alphaproteobacteria</taxon>
        <taxon>Hyphomicrobiales</taxon>
        <taxon>Methylobacteriaceae</taxon>
        <taxon>Methylobacterium</taxon>
    </lineage>
</organism>
<evidence type="ECO:0000313" key="1">
    <source>
        <dbReference type="EMBL" id="MBB3903960.1"/>
    </source>
</evidence>
<evidence type="ECO:0000313" key="2">
    <source>
        <dbReference type="Proteomes" id="UP000517759"/>
    </source>
</evidence>
<sequence length="65" mass="7683">MMFDHRIREQQQLPLQIRSNRIDGTVSMLNYTVDSLSRYDGYCAVVADTGFLEESHHEIRQRKIL</sequence>
<gene>
    <name evidence="1" type="ORF">GGR33_003474</name>
</gene>
<proteinExistence type="predicted"/>
<dbReference type="AlphaFoldDB" id="A0A7W6AMU6"/>
<name>A0A7W6AMU6_9HYPH</name>
<accession>A0A7W6AMU6</accession>